<dbReference type="KEGG" id="bcel:BcellWH2_01783"/>
<dbReference type="EC" id="6.2.1.3" evidence="2"/>
<evidence type="ECO:0000313" key="2">
    <source>
        <dbReference type="EMBL" id="ALJ59036.1"/>
    </source>
</evidence>
<evidence type="ECO:0000259" key="1">
    <source>
        <dbReference type="Pfam" id="PF00501"/>
    </source>
</evidence>
<dbReference type="PANTHER" id="PTHR24096">
    <property type="entry name" value="LONG-CHAIN-FATTY-ACID--COA LIGASE"/>
    <property type="match status" value="1"/>
</dbReference>
<dbReference type="InterPro" id="IPR042099">
    <property type="entry name" value="ANL_N_sf"/>
</dbReference>
<dbReference type="Proteomes" id="UP000061809">
    <property type="component" value="Chromosome"/>
</dbReference>
<name>A0A0P0FUS7_9BACE</name>
<dbReference type="Gene3D" id="3.40.50.12780">
    <property type="entry name" value="N-terminal domain of ligase-like"/>
    <property type="match status" value="1"/>
</dbReference>
<keyword evidence="2" id="KW-0436">Ligase</keyword>
<protein>
    <submittedName>
        <fullName evidence="2">Long-chain-fatty-acid--CoA ligase</fullName>
        <ecNumber evidence="2">6.2.1.3</ecNumber>
    </submittedName>
</protein>
<dbReference type="EMBL" id="CP012801">
    <property type="protein sequence ID" value="ALJ59036.1"/>
    <property type="molecule type" value="Genomic_DNA"/>
</dbReference>
<accession>A0A0P0FUS7</accession>
<dbReference type="InterPro" id="IPR020845">
    <property type="entry name" value="AMP-binding_CS"/>
</dbReference>
<dbReference type="Pfam" id="PF00501">
    <property type="entry name" value="AMP-binding"/>
    <property type="match status" value="1"/>
</dbReference>
<dbReference type="PROSITE" id="PS00455">
    <property type="entry name" value="AMP_BINDING"/>
    <property type="match status" value="1"/>
</dbReference>
<gene>
    <name evidence="2" type="primary">lcfB_3</name>
    <name evidence="2" type="ORF">BcellWH2_01783</name>
</gene>
<proteinExistence type="predicted"/>
<dbReference type="GO" id="GO:0004467">
    <property type="term" value="F:long-chain fatty acid-CoA ligase activity"/>
    <property type="evidence" value="ECO:0007669"/>
    <property type="project" value="UniProtKB-EC"/>
</dbReference>
<dbReference type="AlphaFoldDB" id="A0A0P0FUS7"/>
<organism evidence="2 3">
    <name type="scientific">Bacteroides cellulosilyticus</name>
    <dbReference type="NCBI Taxonomy" id="246787"/>
    <lineage>
        <taxon>Bacteria</taxon>
        <taxon>Pseudomonadati</taxon>
        <taxon>Bacteroidota</taxon>
        <taxon>Bacteroidia</taxon>
        <taxon>Bacteroidales</taxon>
        <taxon>Bacteroidaceae</taxon>
        <taxon>Bacteroides</taxon>
    </lineage>
</organism>
<feature type="domain" description="AMP-dependent synthetase/ligase" evidence="1">
    <location>
        <begin position="116"/>
        <end position="338"/>
    </location>
</feature>
<dbReference type="PATRIC" id="fig|246787.4.peg.1838"/>
<sequence length="464" mass="52371">MFELENFKDNIACITPSGEQVSYGELQALTARIISNLKPYQLVFSMCSNTIGSVAGYISFVNNNDATLMLDSHIERSAFDALYQTYLPRYVWAPKEFASPKGAENIFCEKDYILWEITPNESPVSDKLSVLLTTSGSTGSPKLVRLSKENLMSNALSIVEYLNITADERPVTGLPMYYSFGLSIINSHVLVGATLLLTPSSYVEREFWQFANDNCFTSFSGVPYTFEIMKKLKLWKIPMPTLRTLTQAGGKLSNELLQFFIEKYESRGVKFFLMYGQTEATARMSYLDPQYSITKLGSIGKGIPGGTFFLVDDDGKVIEGTNEVGELVYEGANVSLGYAECVDDLMKDDENHGCLHTGDLAYRDKDGFYFIVGRKKRFLKLFGNRISLDYVETFLKEKLKECVCVGDDSKLIIYTTDIDYVENEIIDFIVARTKIVRTVFSVRYINEIPHSESGKILYKKLNID</sequence>
<dbReference type="InterPro" id="IPR000873">
    <property type="entry name" value="AMP-dep_synth/lig_dom"/>
</dbReference>
<reference evidence="2 3" key="1">
    <citation type="journal article" date="2015" name="Science">
        <title>Genetic determinants of in vivo fitness and diet responsiveness in multiple human gut Bacteroides.</title>
        <authorList>
            <person name="Wu M."/>
            <person name="McNulty N.P."/>
            <person name="Rodionov D.A."/>
            <person name="Khoroshkin M.S."/>
            <person name="Griffin N.W."/>
            <person name="Cheng J."/>
            <person name="Latreille P."/>
            <person name="Kerstetter R.A."/>
            <person name="Terrapon N."/>
            <person name="Henrissat B."/>
            <person name="Osterman A.L."/>
            <person name="Gordon J.I."/>
        </authorList>
    </citation>
    <scope>NUCLEOTIDE SEQUENCE [LARGE SCALE GENOMIC DNA]</scope>
    <source>
        <strain evidence="2 3">WH2</strain>
    </source>
</reference>
<dbReference type="SUPFAM" id="SSF56801">
    <property type="entry name" value="Acetyl-CoA synthetase-like"/>
    <property type="match status" value="1"/>
</dbReference>
<evidence type="ECO:0000313" key="3">
    <source>
        <dbReference type="Proteomes" id="UP000061809"/>
    </source>
</evidence>